<keyword evidence="6 7" id="KW-0472">Membrane</keyword>
<feature type="transmembrane region" description="Helical" evidence="7">
    <location>
        <begin position="191"/>
        <end position="213"/>
    </location>
</feature>
<protein>
    <submittedName>
        <fullName evidence="9">Peptide ABC transporter permease</fullName>
    </submittedName>
</protein>
<evidence type="ECO:0000256" key="3">
    <source>
        <dbReference type="ARBA" id="ARBA00022475"/>
    </source>
</evidence>
<evidence type="ECO:0000256" key="5">
    <source>
        <dbReference type="ARBA" id="ARBA00022989"/>
    </source>
</evidence>
<evidence type="ECO:0000313" key="9">
    <source>
        <dbReference type="EMBL" id="PGO24364.1"/>
    </source>
</evidence>
<organism evidence="9 10">
    <name type="scientific">Bacillus cereus</name>
    <dbReference type="NCBI Taxonomy" id="1396"/>
    <lineage>
        <taxon>Bacteria</taxon>
        <taxon>Bacillati</taxon>
        <taxon>Bacillota</taxon>
        <taxon>Bacilli</taxon>
        <taxon>Bacillales</taxon>
        <taxon>Bacillaceae</taxon>
        <taxon>Bacillus</taxon>
        <taxon>Bacillus cereus group</taxon>
    </lineage>
</organism>
<keyword evidence="3" id="KW-1003">Cell membrane</keyword>
<dbReference type="PANTHER" id="PTHR43386">
    <property type="entry name" value="OLIGOPEPTIDE TRANSPORT SYSTEM PERMEASE PROTEIN APPC"/>
    <property type="match status" value="1"/>
</dbReference>
<dbReference type="Pfam" id="PF00528">
    <property type="entry name" value="BPD_transp_1"/>
    <property type="match status" value="1"/>
</dbReference>
<dbReference type="InterPro" id="IPR035906">
    <property type="entry name" value="MetI-like_sf"/>
</dbReference>
<dbReference type="RefSeq" id="WP_098765977.1">
    <property type="nucleotide sequence ID" value="NZ_NUIL01000036.1"/>
</dbReference>
<proteinExistence type="inferred from homology"/>
<evidence type="ECO:0000259" key="8">
    <source>
        <dbReference type="PROSITE" id="PS50928"/>
    </source>
</evidence>
<name>A0A2B9PP97_BACCE</name>
<reference evidence="9 10" key="1">
    <citation type="submission" date="2017-09" db="EMBL/GenBank/DDBJ databases">
        <title>Large-scale bioinformatics analysis of Bacillus genomes uncovers conserved roles of natural products in bacterial physiology.</title>
        <authorList>
            <consortium name="Agbiome Team Llc"/>
            <person name="Bleich R.M."/>
            <person name="Grubbs K.J."/>
            <person name="Santa Maria K.C."/>
            <person name="Allen S.E."/>
            <person name="Farag S."/>
            <person name="Shank E.A."/>
            <person name="Bowers A."/>
        </authorList>
    </citation>
    <scope>NUCLEOTIDE SEQUENCE [LARGE SCALE GENOMIC DNA]</scope>
    <source>
        <strain evidence="9 10">AFS050027</strain>
    </source>
</reference>
<feature type="transmembrane region" description="Helical" evidence="7">
    <location>
        <begin position="141"/>
        <end position="160"/>
    </location>
</feature>
<dbReference type="SUPFAM" id="SSF161098">
    <property type="entry name" value="MetI-like"/>
    <property type="match status" value="1"/>
</dbReference>
<dbReference type="GO" id="GO:0005886">
    <property type="term" value="C:plasma membrane"/>
    <property type="evidence" value="ECO:0007669"/>
    <property type="project" value="UniProtKB-SubCell"/>
</dbReference>
<accession>A0A2B9PP97</accession>
<dbReference type="PROSITE" id="PS50928">
    <property type="entry name" value="ABC_TM1"/>
    <property type="match status" value="1"/>
</dbReference>
<feature type="transmembrane region" description="Helical" evidence="7">
    <location>
        <begin position="18"/>
        <end position="38"/>
    </location>
</feature>
<feature type="transmembrane region" description="Helical" evidence="7">
    <location>
        <begin position="245"/>
        <end position="267"/>
    </location>
</feature>
<dbReference type="InterPro" id="IPR050366">
    <property type="entry name" value="BP-dependent_transpt_permease"/>
</dbReference>
<dbReference type="GO" id="GO:0055085">
    <property type="term" value="P:transmembrane transport"/>
    <property type="evidence" value="ECO:0007669"/>
    <property type="project" value="InterPro"/>
</dbReference>
<keyword evidence="5 7" id="KW-1133">Transmembrane helix</keyword>
<comment type="similarity">
    <text evidence="7">Belongs to the binding-protein-dependent transport system permease family.</text>
</comment>
<dbReference type="FunFam" id="1.10.3720.10:FF:000079">
    <property type="entry name" value="Oligopeptide ABC transporter, permease protein"/>
    <property type="match status" value="1"/>
</dbReference>
<feature type="transmembrane region" description="Helical" evidence="7">
    <location>
        <begin position="80"/>
        <end position="106"/>
    </location>
</feature>
<gene>
    <name evidence="9" type="ORF">CN984_20495</name>
</gene>
<evidence type="ECO:0000256" key="1">
    <source>
        <dbReference type="ARBA" id="ARBA00004651"/>
    </source>
</evidence>
<evidence type="ECO:0000313" key="10">
    <source>
        <dbReference type="Proteomes" id="UP000223777"/>
    </source>
</evidence>
<evidence type="ECO:0000256" key="2">
    <source>
        <dbReference type="ARBA" id="ARBA00022448"/>
    </source>
</evidence>
<dbReference type="CDD" id="cd06261">
    <property type="entry name" value="TM_PBP2"/>
    <property type="match status" value="1"/>
</dbReference>
<evidence type="ECO:0000256" key="6">
    <source>
        <dbReference type="ARBA" id="ARBA00023136"/>
    </source>
</evidence>
<sequence length="283" mass="31021">MNNRRFQTIKTSFTKSKFVVMGVIILSVLTIASLFAFVSPYDPSKMSIPDRLLEPSVSHPFGTDDYGRDYLTRALYGGRVSLAVGFLAMVVSITIGTAVGTISGYFGGKLDNFLMRIVEVLMSIPSFFLMLLLNAYLKPGITTLVLIIGLLTWMDTARIVRAETLSVKEREYVLYAKVSGQKSLMIIVRHIIPNILSTIIIAATLTIATSILMESSLSFLGLGIREPDSSWGSMLNNAQGYIGEAWYLTLFPGFLILLTVLSFNVIGEALKKAFAPKGAGHEN</sequence>
<keyword evidence="2 7" id="KW-0813">Transport</keyword>
<dbReference type="AlphaFoldDB" id="A0A2B9PP97"/>
<dbReference type="EMBL" id="NUIL01000036">
    <property type="protein sequence ID" value="PGO24364.1"/>
    <property type="molecule type" value="Genomic_DNA"/>
</dbReference>
<dbReference type="Gene3D" id="1.10.3720.10">
    <property type="entry name" value="MetI-like"/>
    <property type="match status" value="1"/>
</dbReference>
<feature type="transmembrane region" description="Helical" evidence="7">
    <location>
        <begin position="113"/>
        <end position="135"/>
    </location>
</feature>
<evidence type="ECO:0000256" key="7">
    <source>
        <dbReference type="RuleBase" id="RU363032"/>
    </source>
</evidence>
<dbReference type="Proteomes" id="UP000223777">
    <property type="component" value="Unassembled WGS sequence"/>
</dbReference>
<comment type="caution">
    <text evidence="9">The sequence shown here is derived from an EMBL/GenBank/DDBJ whole genome shotgun (WGS) entry which is preliminary data.</text>
</comment>
<dbReference type="PANTHER" id="PTHR43386:SF1">
    <property type="entry name" value="D,D-DIPEPTIDE TRANSPORT SYSTEM PERMEASE PROTEIN DDPC-RELATED"/>
    <property type="match status" value="1"/>
</dbReference>
<dbReference type="InterPro" id="IPR000515">
    <property type="entry name" value="MetI-like"/>
</dbReference>
<comment type="subcellular location">
    <subcellularLocation>
        <location evidence="1 7">Cell membrane</location>
        <topology evidence="1 7">Multi-pass membrane protein</topology>
    </subcellularLocation>
</comment>
<evidence type="ECO:0000256" key="4">
    <source>
        <dbReference type="ARBA" id="ARBA00022692"/>
    </source>
</evidence>
<keyword evidence="4 7" id="KW-0812">Transmembrane</keyword>
<feature type="domain" description="ABC transmembrane type-1" evidence="8">
    <location>
        <begin position="78"/>
        <end position="267"/>
    </location>
</feature>